<evidence type="ECO:0000313" key="2">
    <source>
        <dbReference type="EMBL" id="KAF7281321.1"/>
    </source>
</evidence>
<sequence length="82" mass="8819">MREDINIKKGTGHGKKLSDEESKRPCPAVFCFSRYSRLARNAYNRFGSLLLPSPHAPSTLGKKDEIGVRGVGDRGGNGASSA</sequence>
<comment type="caution">
    <text evidence="2">The sequence shown here is derived from an EMBL/GenBank/DDBJ whole genome shotgun (WGS) entry which is preliminary data.</text>
</comment>
<accession>A0A834MEA3</accession>
<feature type="region of interest" description="Disordered" evidence="1">
    <location>
        <begin position="1"/>
        <end position="21"/>
    </location>
</feature>
<evidence type="ECO:0000313" key="3">
    <source>
        <dbReference type="Proteomes" id="UP000625711"/>
    </source>
</evidence>
<proteinExistence type="predicted"/>
<evidence type="ECO:0000256" key="1">
    <source>
        <dbReference type="SAM" id="MobiDB-lite"/>
    </source>
</evidence>
<dbReference type="AlphaFoldDB" id="A0A834MEA3"/>
<dbReference type="Proteomes" id="UP000625711">
    <property type="component" value="Unassembled WGS sequence"/>
</dbReference>
<reference evidence="2" key="1">
    <citation type="submission" date="2020-08" db="EMBL/GenBank/DDBJ databases">
        <title>Genome sequencing and assembly of the red palm weevil Rhynchophorus ferrugineus.</title>
        <authorList>
            <person name="Dias G.B."/>
            <person name="Bergman C.M."/>
            <person name="Manee M."/>
        </authorList>
    </citation>
    <scope>NUCLEOTIDE SEQUENCE</scope>
    <source>
        <strain evidence="2">AA-2017</strain>
        <tissue evidence="2">Whole larva</tissue>
    </source>
</reference>
<organism evidence="2 3">
    <name type="scientific">Rhynchophorus ferrugineus</name>
    <name type="common">Red palm weevil</name>
    <name type="synonym">Curculio ferrugineus</name>
    <dbReference type="NCBI Taxonomy" id="354439"/>
    <lineage>
        <taxon>Eukaryota</taxon>
        <taxon>Metazoa</taxon>
        <taxon>Ecdysozoa</taxon>
        <taxon>Arthropoda</taxon>
        <taxon>Hexapoda</taxon>
        <taxon>Insecta</taxon>
        <taxon>Pterygota</taxon>
        <taxon>Neoptera</taxon>
        <taxon>Endopterygota</taxon>
        <taxon>Coleoptera</taxon>
        <taxon>Polyphaga</taxon>
        <taxon>Cucujiformia</taxon>
        <taxon>Curculionidae</taxon>
        <taxon>Dryophthorinae</taxon>
        <taxon>Rhynchophorus</taxon>
    </lineage>
</organism>
<name>A0A834MEA3_RHYFE</name>
<feature type="compositionally biased region" description="Gly residues" evidence="1">
    <location>
        <begin position="69"/>
        <end position="82"/>
    </location>
</feature>
<dbReference type="EMBL" id="JAACXV010000244">
    <property type="protein sequence ID" value="KAF7281321.1"/>
    <property type="molecule type" value="Genomic_DNA"/>
</dbReference>
<feature type="region of interest" description="Disordered" evidence="1">
    <location>
        <begin position="54"/>
        <end position="82"/>
    </location>
</feature>
<protein>
    <submittedName>
        <fullName evidence="2">Uncharacterized protein</fullName>
    </submittedName>
</protein>
<keyword evidence="3" id="KW-1185">Reference proteome</keyword>
<gene>
    <name evidence="2" type="ORF">GWI33_004812</name>
</gene>